<dbReference type="Pfam" id="PF04434">
    <property type="entry name" value="SWIM"/>
    <property type="match status" value="1"/>
</dbReference>
<feature type="compositionally biased region" description="Low complexity" evidence="2">
    <location>
        <begin position="127"/>
        <end position="141"/>
    </location>
</feature>
<dbReference type="InterPro" id="IPR007527">
    <property type="entry name" value="Znf_SWIM"/>
</dbReference>
<evidence type="ECO:0000256" key="1">
    <source>
        <dbReference type="PROSITE-ProRule" id="PRU00325"/>
    </source>
</evidence>
<evidence type="ECO:0000259" key="3">
    <source>
        <dbReference type="PROSITE" id="PS50966"/>
    </source>
</evidence>
<proteinExistence type="predicted"/>
<reference evidence="4" key="1">
    <citation type="submission" date="2021-01" db="EMBL/GenBank/DDBJ databases">
        <title>Whole genome shotgun sequence of Cellulomonas chitinilytica NBRC 110799.</title>
        <authorList>
            <person name="Komaki H."/>
            <person name="Tamura T."/>
        </authorList>
    </citation>
    <scope>NUCLEOTIDE SEQUENCE</scope>
    <source>
        <strain evidence="4">NBRC 110799</strain>
    </source>
</reference>
<keyword evidence="1" id="KW-0863">Zinc-finger</keyword>
<keyword evidence="1" id="KW-0862">Zinc</keyword>
<gene>
    <name evidence="4" type="ORF">Cch01nite_05330</name>
</gene>
<evidence type="ECO:0000313" key="4">
    <source>
        <dbReference type="EMBL" id="GIG19809.1"/>
    </source>
</evidence>
<evidence type="ECO:0000313" key="5">
    <source>
        <dbReference type="Proteomes" id="UP000632740"/>
    </source>
</evidence>
<dbReference type="GO" id="GO:0008270">
    <property type="term" value="F:zinc ion binding"/>
    <property type="evidence" value="ECO:0007669"/>
    <property type="project" value="UniProtKB-KW"/>
</dbReference>
<comment type="caution">
    <text evidence="4">The sequence shown here is derived from an EMBL/GenBank/DDBJ whole genome shotgun (WGS) entry which is preliminary data.</text>
</comment>
<feature type="domain" description="SWIM-type" evidence="3">
    <location>
        <begin position="66"/>
        <end position="99"/>
    </location>
</feature>
<dbReference type="AlphaFoldDB" id="A0A919U153"/>
<sequence>MSEGPATVTAVPMTWTAEQVLALAPDAASVAAGRKLAAPGPWTQTGASDSPAAVWGLAAGSGKNPYVTVVDLAGPAFSCSCPSRKFPCKHALGLLLLWSAGAVPGASEPAEFAATWLESRAARAEKAASPARTTDPAAAAQRAERRADRVAGGVADLRRWLRDQVAAGLAGADRAGYRPYEQVAARLVDAQAPGLADVVRRLPSVAASGEGWAGRLLDELAMLHVLLEAHERVDDLTPELAAVVRRHVGYPTKAEDVLATPAVRDTWVVLAQSDSLEGRLAVRRVHLHGRATARNLAVVSFAPANQPLDTSLLVGSELDADVHTYPGDPLRALVGTRHADPVPATTPPAAVELGELARVWSAALEVDPWAFAVPVVTGPVTVGTDGGRWWLTDGAVTVPVAAGAQPWSLLVASGGDPVVLVADQTPTGLAPRAAWTSDGLVRL</sequence>
<evidence type="ECO:0000256" key="2">
    <source>
        <dbReference type="SAM" id="MobiDB-lite"/>
    </source>
</evidence>
<keyword evidence="1" id="KW-0479">Metal-binding</keyword>
<organism evidence="4 5">
    <name type="scientific">Cellulomonas chitinilytica</name>
    <dbReference type="NCBI Taxonomy" id="398759"/>
    <lineage>
        <taxon>Bacteria</taxon>
        <taxon>Bacillati</taxon>
        <taxon>Actinomycetota</taxon>
        <taxon>Actinomycetes</taxon>
        <taxon>Micrococcales</taxon>
        <taxon>Cellulomonadaceae</taxon>
        <taxon>Cellulomonas</taxon>
    </lineage>
</organism>
<accession>A0A919U153</accession>
<keyword evidence="5" id="KW-1185">Reference proteome</keyword>
<protein>
    <recommendedName>
        <fullName evidence="3">SWIM-type domain-containing protein</fullName>
    </recommendedName>
</protein>
<name>A0A919U153_9CELL</name>
<feature type="region of interest" description="Disordered" evidence="2">
    <location>
        <begin position="125"/>
        <end position="145"/>
    </location>
</feature>
<dbReference type="Proteomes" id="UP000632740">
    <property type="component" value="Unassembled WGS sequence"/>
</dbReference>
<dbReference type="PROSITE" id="PS50966">
    <property type="entry name" value="ZF_SWIM"/>
    <property type="match status" value="1"/>
</dbReference>
<dbReference type="EMBL" id="BONK01000002">
    <property type="protein sequence ID" value="GIG19809.1"/>
    <property type="molecule type" value="Genomic_DNA"/>
</dbReference>